<dbReference type="KEGG" id="led:BBK82_14610"/>
<evidence type="ECO:0000256" key="1">
    <source>
        <dbReference type="SAM" id="Phobius"/>
    </source>
</evidence>
<sequence length="774" mass="81775">MSLRKLFCTAAAGAFLLGGATPVLAVEQQQEPDQVDALPFAPAPATQVWATRPLSAQPGQQPPQFLRMDIGQLTPRFVTGDSPDKVTISGKVVNVGDRKVSDVVLRLERGQPLDTEDDLRKALREPAAAEFVQPKFTEIAKELQPGQQQDFTLEVPLRGSAPTSLGIDEPGIYPVLANINGKPDYGGTARLAALSTLLPVLGVPGGGTKAKTGAPAKLTMLWPIADRPRLVRLGGEGQSELVDDELALSLSVNGRLYGLLQAYEQAVSSMSTSLCLAVDPDLLRTVEAMTTGYRIRGGVEGKGRAEAQLWLDRLKLAVSGRCVVAMPDADADLVALSKAKLGDMRTLALNGGASEVQRVLAVQPLPDLVWPEGGLLDQSTFEQLAVPQDNATDNRLDYRGMKSVLLDPSGVTDAPGTAPAQITSGEHQVTAVRIDSMVSDALEGGESRPRTLSGVTTPVESQPVSVQNALAALAFRAGWQGEGRNVLVTPPRRWNAPLSEMTEFLTAAQRLVAGGYAAQTGLEELVRTKPALTGAKLTYPAEAGAREISPAIADSVVSQYAALGGLVKAMQQEDREHAAPADLADPLLLGQLRAMSSAWRGNEDGARTAAYISESEISSLSGLVSVTPPNSPILLGSGDSPIPVTITNKLDVRVTVRIVLAETPGIRARELADQVLPARGERVVRVPVEVLRSGRFPVNVRLTTPDGVALGDTVKLEVSSSAYGTITVIVTVVAAIALVLLSGRRIIRRVRARNGENGDDAPSIENVTPEKSSA</sequence>
<evidence type="ECO:0000256" key="2">
    <source>
        <dbReference type="SAM" id="SignalP"/>
    </source>
</evidence>
<dbReference type="Proteomes" id="UP000093053">
    <property type="component" value="Chromosome"/>
</dbReference>
<dbReference type="AlphaFoldDB" id="A0A1B2HHE8"/>
<proteinExistence type="predicted"/>
<protein>
    <recommendedName>
        <fullName evidence="5">Glycoprotein</fullName>
    </recommendedName>
</protein>
<reference evidence="3 4" key="1">
    <citation type="submission" date="2016-07" db="EMBL/GenBank/DDBJ databases">
        <title>Complete genome sequence of the Lentzea guizhouensis DHS C013.</title>
        <authorList>
            <person name="Cao C."/>
        </authorList>
    </citation>
    <scope>NUCLEOTIDE SEQUENCE [LARGE SCALE GENOMIC DNA]</scope>
    <source>
        <strain evidence="3 4">DHS C013</strain>
    </source>
</reference>
<organism evidence="3 4">
    <name type="scientific">Lentzea guizhouensis</name>
    <dbReference type="NCBI Taxonomy" id="1586287"/>
    <lineage>
        <taxon>Bacteria</taxon>
        <taxon>Bacillati</taxon>
        <taxon>Actinomycetota</taxon>
        <taxon>Actinomycetes</taxon>
        <taxon>Pseudonocardiales</taxon>
        <taxon>Pseudonocardiaceae</taxon>
        <taxon>Lentzea</taxon>
    </lineage>
</organism>
<dbReference type="RefSeq" id="WP_065915507.1">
    <property type="nucleotide sequence ID" value="NZ_CP016793.1"/>
</dbReference>
<keyword evidence="2" id="KW-0732">Signal</keyword>
<name>A0A1B2HHE8_9PSEU</name>
<dbReference type="OrthoDB" id="3797035at2"/>
<feature type="signal peptide" evidence="2">
    <location>
        <begin position="1"/>
        <end position="25"/>
    </location>
</feature>
<dbReference type="Pfam" id="PF19516">
    <property type="entry name" value="DUF6049"/>
    <property type="match status" value="1"/>
</dbReference>
<keyword evidence="4" id="KW-1185">Reference proteome</keyword>
<evidence type="ECO:0000313" key="4">
    <source>
        <dbReference type="Proteomes" id="UP000093053"/>
    </source>
</evidence>
<keyword evidence="1" id="KW-0472">Membrane</keyword>
<gene>
    <name evidence="3" type="ORF">BBK82_14610</name>
</gene>
<dbReference type="InterPro" id="IPR046112">
    <property type="entry name" value="DUF6049"/>
</dbReference>
<keyword evidence="1" id="KW-0812">Transmembrane</keyword>
<dbReference type="STRING" id="1586287.BBK82_14610"/>
<dbReference type="EMBL" id="CP016793">
    <property type="protein sequence ID" value="ANZ37112.1"/>
    <property type="molecule type" value="Genomic_DNA"/>
</dbReference>
<accession>A0A1B2HHE8</accession>
<feature type="transmembrane region" description="Helical" evidence="1">
    <location>
        <begin position="722"/>
        <end position="741"/>
    </location>
</feature>
<evidence type="ECO:0000313" key="3">
    <source>
        <dbReference type="EMBL" id="ANZ37112.1"/>
    </source>
</evidence>
<evidence type="ECO:0008006" key="5">
    <source>
        <dbReference type="Google" id="ProtNLM"/>
    </source>
</evidence>
<keyword evidence="1" id="KW-1133">Transmembrane helix</keyword>
<feature type="chain" id="PRO_5008538120" description="Glycoprotein" evidence="2">
    <location>
        <begin position="26"/>
        <end position="774"/>
    </location>
</feature>